<dbReference type="AlphaFoldDB" id="A0A4S8NE25"/>
<evidence type="ECO:0000313" key="1">
    <source>
        <dbReference type="EMBL" id="THV14698.1"/>
    </source>
</evidence>
<proteinExistence type="predicted"/>
<keyword evidence="2" id="KW-1185">Reference proteome</keyword>
<dbReference type="EMBL" id="STGW01000004">
    <property type="protein sequence ID" value="THV14698.1"/>
    <property type="molecule type" value="Genomic_DNA"/>
</dbReference>
<protein>
    <submittedName>
        <fullName evidence="1">Uncharacterized protein</fullName>
    </submittedName>
</protein>
<organism evidence="1 2">
    <name type="scientific">Nocardioides caeni</name>
    <dbReference type="NCBI Taxonomy" id="574700"/>
    <lineage>
        <taxon>Bacteria</taxon>
        <taxon>Bacillati</taxon>
        <taxon>Actinomycetota</taxon>
        <taxon>Actinomycetes</taxon>
        <taxon>Propionibacteriales</taxon>
        <taxon>Nocardioidaceae</taxon>
        <taxon>Nocardioides</taxon>
    </lineage>
</organism>
<reference evidence="1 2" key="1">
    <citation type="journal article" date="2009" name="Int. J. Syst. Evol. Microbiol.">
        <title>Nocardioides caeni sp. nov., isolated from wastewater.</title>
        <authorList>
            <person name="Yoon J.H."/>
            <person name="Kang S.J."/>
            <person name="Park S."/>
            <person name="Kim W."/>
            <person name="Oh T.K."/>
        </authorList>
    </citation>
    <scope>NUCLEOTIDE SEQUENCE [LARGE SCALE GENOMIC DNA]</scope>
    <source>
        <strain evidence="1 2">DSM 23134</strain>
    </source>
</reference>
<sequence length="158" mass="15873">MDHDLGALAPPLRRTRLGSGLGVGLGGGVGFGFGFGVGAVEEAGCGVGVGHQLDRTGAELVHGRHVVLVGWDMVLGQSGRDHGGGLVEQLRGRGRQPHPHALDISTQGGAIDSAKCLADTTTAQPHSLSCFVGGDTGAVGVGVGLDDLGLGDHQHPPR</sequence>
<gene>
    <name evidence="1" type="ORF">E9934_08575</name>
</gene>
<dbReference type="Proteomes" id="UP000307087">
    <property type="component" value="Unassembled WGS sequence"/>
</dbReference>
<comment type="caution">
    <text evidence="1">The sequence shown here is derived from an EMBL/GenBank/DDBJ whole genome shotgun (WGS) entry which is preliminary data.</text>
</comment>
<name>A0A4S8NE25_9ACTN</name>
<accession>A0A4S8NE25</accession>
<evidence type="ECO:0000313" key="2">
    <source>
        <dbReference type="Proteomes" id="UP000307087"/>
    </source>
</evidence>